<evidence type="ECO:0000313" key="2">
    <source>
        <dbReference type="EMBL" id="OGZ63903.1"/>
    </source>
</evidence>
<keyword evidence="1" id="KW-0472">Membrane</keyword>
<comment type="caution">
    <text evidence="2">The sequence shown here is derived from an EMBL/GenBank/DDBJ whole genome shotgun (WGS) entry which is preliminary data.</text>
</comment>
<keyword evidence="1" id="KW-1133">Transmembrane helix</keyword>
<feature type="transmembrane region" description="Helical" evidence="1">
    <location>
        <begin position="35"/>
        <end position="58"/>
    </location>
</feature>
<accession>A0A1G2HN93</accession>
<dbReference type="Proteomes" id="UP000176855">
    <property type="component" value="Unassembled WGS sequence"/>
</dbReference>
<name>A0A1G2HN93_9BACT</name>
<dbReference type="STRING" id="1802202.A2730_01285"/>
<organism evidence="2 3">
    <name type="scientific">Candidatus Staskawiczbacteria bacterium RIFCSPHIGHO2_01_FULL_39_25</name>
    <dbReference type="NCBI Taxonomy" id="1802202"/>
    <lineage>
        <taxon>Bacteria</taxon>
        <taxon>Candidatus Staskawicziibacteriota</taxon>
    </lineage>
</organism>
<dbReference type="AlphaFoldDB" id="A0A1G2HN93"/>
<gene>
    <name evidence="2" type="ORF">A2730_01285</name>
</gene>
<protein>
    <submittedName>
        <fullName evidence="2">Uncharacterized protein</fullName>
    </submittedName>
</protein>
<keyword evidence="1" id="KW-0812">Transmembrane</keyword>
<evidence type="ECO:0000256" key="1">
    <source>
        <dbReference type="SAM" id="Phobius"/>
    </source>
</evidence>
<sequence length="107" mass="12891">MVKKILEKNFQGTKKAAAMYLHKIKKIPWILGYNAFFFMLIFILLDLIFGEILLYNYIVSVNLKDHKFTYTPAKFHEETYQSVVNKWQAREDIFKNSDQENYRDPFQ</sequence>
<dbReference type="EMBL" id="MHOO01000011">
    <property type="protein sequence ID" value="OGZ63903.1"/>
    <property type="molecule type" value="Genomic_DNA"/>
</dbReference>
<reference evidence="2 3" key="1">
    <citation type="journal article" date="2016" name="Nat. Commun.">
        <title>Thousands of microbial genomes shed light on interconnected biogeochemical processes in an aquifer system.</title>
        <authorList>
            <person name="Anantharaman K."/>
            <person name="Brown C.T."/>
            <person name="Hug L.A."/>
            <person name="Sharon I."/>
            <person name="Castelle C.J."/>
            <person name="Probst A.J."/>
            <person name="Thomas B.C."/>
            <person name="Singh A."/>
            <person name="Wilkins M.J."/>
            <person name="Karaoz U."/>
            <person name="Brodie E.L."/>
            <person name="Williams K.H."/>
            <person name="Hubbard S.S."/>
            <person name="Banfield J.F."/>
        </authorList>
    </citation>
    <scope>NUCLEOTIDE SEQUENCE [LARGE SCALE GENOMIC DNA]</scope>
</reference>
<evidence type="ECO:0000313" key="3">
    <source>
        <dbReference type="Proteomes" id="UP000176855"/>
    </source>
</evidence>
<proteinExistence type="predicted"/>